<dbReference type="OrthoDB" id="2157530at2759"/>
<comment type="caution">
    <text evidence="1">The sequence shown here is derived from an EMBL/GenBank/DDBJ whole genome shotgun (WGS) entry which is preliminary data.</text>
</comment>
<protein>
    <submittedName>
        <fullName evidence="1">Uncharacterized protein</fullName>
    </submittedName>
</protein>
<dbReference type="Proteomes" id="UP000297299">
    <property type="component" value="Unassembled WGS sequence"/>
</dbReference>
<dbReference type="AlphaFoldDB" id="A0A4Y8DC04"/>
<dbReference type="EMBL" id="PHWZ01000044">
    <property type="protein sequence ID" value="TEY79473.1"/>
    <property type="molecule type" value="Genomic_DNA"/>
</dbReference>
<accession>A0A4Y8DC04</accession>
<keyword evidence="2" id="KW-1185">Reference proteome</keyword>
<proteinExistence type="predicted"/>
<evidence type="ECO:0000313" key="2">
    <source>
        <dbReference type="Proteomes" id="UP000297299"/>
    </source>
</evidence>
<sequence>MCEASSKKFDSGKGWRSGPGLEEFQLAIHIEKVDSESIDARLYKFDGDCYLGRAMDAEAIKATKEGGYITLVWKIQAIG</sequence>
<evidence type="ECO:0000313" key="1">
    <source>
        <dbReference type="EMBL" id="TEY79473.1"/>
    </source>
</evidence>
<organism evidence="1 2">
    <name type="scientific">Botryotinia calthae</name>
    <dbReference type="NCBI Taxonomy" id="38488"/>
    <lineage>
        <taxon>Eukaryota</taxon>
        <taxon>Fungi</taxon>
        <taxon>Dikarya</taxon>
        <taxon>Ascomycota</taxon>
        <taxon>Pezizomycotina</taxon>
        <taxon>Leotiomycetes</taxon>
        <taxon>Helotiales</taxon>
        <taxon>Sclerotiniaceae</taxon>
        <taxon>Botryotinia</taxon>
    </lineage>
</organism>
<name>A0A4Y8DC04_9HELO</name>
<reference evidence="1 2" key="1">
    <citation type="submission" date="2017-11" db="EMBL/GenBank/DDBJ databases">
        <title>Comparative genomics of Botrytis spp.</title>
        <authorList>
            <person name="Valero-Jimenez C.A."/>
            <person name="Tapia P."/>
            <person name="Veloso J."/>
            <person name="Silva-Moreno E."/>
            <person name="Staats M."/>
            <person name="Valdes J.H."/>
            <person name="Van Kan J.A.L."/>
        </authorList>
    </citation>
    <scope>NUCLEOTIDE SEQUENCE [LARGE SCALE GENOMIC DNA]</scope>
    <source>
        <strain evidence="1 2">MUCL2830</strain>
    </source>
</reference>
<gene>
    <name evidence="1" type="ORF">BOTCAL_0044g00060</name>
</gene>